<dbReference type="RefSeq" id="WP_179169197.1">
    <property type="nucleotide sequence ID" value="NZ_CP058529.1"/>
</dbReference>
<evidence type="ECO:0000313" key="5">
    <source>
        <dbReference type="Proteomes" id="UP000509750"/>
    </source>
</evidence>
<dbReference type="GeneID" id="56028903"/>
<name>A0A7D5KMD7_9EURY</name>
<evidence type="ECO:0000313" key="4">
    <source>
        <dbReference type="EMBL" id="QLG27622.1"/>
    </source>
</evidence>
<dbReference type="Pfam" id="PF04967">
    <property type="entry name" value="HTH_10"/>
    <property type="match status" value="1"/>
</dbReference>
<keyword evidence="5" id="KW-1185">Reference proteome</keyword>
<reference evidence="4 5" key="1">
    <citation type="submission" date="2020-07" db="EMBL/GenBank/DDBJ databases">
        <title>Gai3-2, isolated from salt lake.</title>
        <authorList>
            <person name="Cui H."/>
            <person name="Shi X."/>
        </authorList>
    </citation>
    <scope>NUCLEOTIDE SEQUENCE [LARGE SCALE GENOMIC DNA]</scope>
    <source>
        <strain evidence="4 5">Gai3-2</strain>
    </source>
</reference>
<evidence type="ECO:0000256" key="1">
    <source>
        <dbReference type="ARBA" id="ARBA00023015"/>
    </source>
</evidence>
<keyword evidence="1" id="KW-0805">Transcription regulation</keyword>
<feature type="domain" description="HTH bat-type" evidence="3">
    <location>
        <begin position="158"/>
        <end position="205"/>
    </location>
</feature>
<gene>
    <name evidence="4" type="ORF">HUG10_08680</name>
</gene>
<sequence length="216" mass="24359">MSLVAEFRLSHPDIPLSASLDRAPGFSLWAEQLLANDPTAPTVFFWAEGEAFERFESAMDDDPTVDRWERVESLCDRRFYRLDVDAEASVVLYPTDLRFGVSRLGFSETVEGLDVRTRFPDRDTMCSYFEACREKGMDVTLRRLYEGADEDEGPVDVSDKQCEALRRAAELGFFAVPRDAGLGDVAESLGVSRQAASERIRRGTEALVYESFDLED</sequence>
<protein>
    <submittedName>
        <fullName evidence="4">Helix-turn-helix domain-containing protein</fullName>
    </submittedName>
</protein>
<evidence type="ECO:0000259" key="3">
    <source>
        <dbReference type="Pfam" id="PF04967"/>
    </source>
</evidence>
<accession>A0A7D5KMD7</accession>
<dbReference type="AlphaFoldDB" id="A0A7D5KMD7"/>
<dbReference type="EMBL" id="CP058529">
    <property type="protein sequence ID" value="QLG27622.1"/>
    <property type="molecule type" value="Genomic_DNA"/>
</dbReference>
<proteinExistence type="predicted"/>
<dbReference type="PANTHER" id="PTHR34236">
    <property type="entry name" value="DIMETHYL SULFOXIDE REDUCTASE TRANSCRIPTIONAL ACTIVATOR"/>
    <property type="match status" value="1"/>
</dbReference>
<dbReference type="PANTHER" id="PTHR34236:SF1">
    <property type="entry name" value="DIMETHYL SULFOXIDE REDUCTASE TRANSCRIPTIONAL ACTIVATOR"/>
    <property type="match status" value="1"/>
</dbReference>
<dbReference type="InterPro" id="IPR007050">
    <property type="entry name" value="HTH_bacterioopsin"/>
</dbReference>
<organism evidence="4 5">
    <name type="scientific">Halorarum halophilum</name>
    <dbReference type="NCBI Taxonomy" id="2743090"/>
    <lineage>
        <taxon>Archaea</taxon>
        <taxon>Methanobacteriati</taxon>
        <taxon>Methanobacteriota</taxon>
        <taxon>Stenosarchaea group</taxon>
        <taxon>Halobacteria</taxon>
        <taxon>Halobacteriales</taxon>
        <taxon>Haloferacaceae</taxon>
        <taxon>Halorarum</taxon>
    </lineage>
</organism>
<dbReference type="OrthoDB" id="156233at2157"/>
<dbReference type="Proteomes" id="UP000509750">
    <property type="component" value="Chromosome"/>
</dbReference>
<dbReference type="KEGG" id="halg:HUG10_08680"/>
<keyword evidence="2" id="KW-0804">Transcription</keyword>
<evidence type="ECO:0000256" key="2">
    <source>
        <dbReference type="ARBA" id="ARBA00023163"/>
    </source>
</evidence>